<feature type="compositionally biased region" description="Low complexity" evidence="2">
    <location>
        <begin position="828"/>
        <end position="850"/>
    </location>
</feature>
<reference evidence="5" key="1">
    <citation type="submission" date="2019-11" db="EMBL/GenBank/DDBJ databases">
        <title>Leishmania tarentolae CDS.</title>
        <authorList>
            <person name="Goto Y."/>
            <person name="Yamagishi J."/>
        </authorList>
    </citation>
    <scope>NUCLEOTIDE SEQUENCE [LARGE SCALE GENOMIC DNA]</scope>
    <source>
        <strain evidence="5">Parrot Tar II</strain>
    </source>
</reference>
<dbReference type="PANTHER" id="PTHR45629:SF7">
    <property type="entry name" value="DNA EXCISION REPAIR PROTEIN ERCC-6-RELATED"/>
    <property type="match status" value="1"/>
</dbReference>
<dbReference type="GO" id="GO:0016787">
    <property type="term" value="F:hydrolase activity"/>
    <property type="evidence" value="ECO:0007669"/>
    <property type="project" value="UniProtKB-KW"/>
</dbReference>
<dbReference type="Proteomes" id="UP000419144">
    <property type="component" value="Unassembled WGS sequence"/>
</dbReference>
<evidence type="ECO:0000259" key="4">
    <source>
        <dbReference type="PROSITE" id="PS51194"/>
    </source>
</evidence>
<feature type="region of interest" description="Disordered" evidence="2">
    <location>
        <begin position="887"/>
        <end position="910"/>
    </location>
</feature>
<dbReference type="PANTHER" id="PTHR45629">
    <property type="entry name" value="SNF2/RAD54 FAMILY MEMBER"/>
    <property type="match status" value="1"/>
</dbReference>
<comment type="caution">
    <text evidence="5">The sequence shown here is derived from an EMBL/GenBank/DDBJ whole genome shotgun (WGS) entry which is preliminary data.</text>
</comment>
<sequence length="923" mass="99404">MEHDDLLDDLLSWTPSAPRGNIAKSSACIRTGDDTSPCATSSQVVSRHPRAGSLQETCVNTVTSTSKTGNVSVNHRYCNASDVDGEQNAGCATTASGATSPPPPTASGPRLSLPPEVEARLYPHQRAGVQWLFFRHCKSRACLLADEMGLGKTVQVAVFLGQLYAQQRIKTTILVVPPTLVSLWTTAFAEWGGASLTRVVEVIHNESRKKRQARWRKLRYGLPCVLLTTYGVLRQDAADMSATLVDYVVLDEAHLIKDPSTCVFKSALLLAARHKIALTGTPLMNTFDDLWSVFRFLDGSILDMDKSTFNAVSATLLRGNERDASAAQREVASSELAKLQAAIRPFMLRREKKEVAADVLPSSKEDVVVWVRLTDVQQQLYAAFLDSKEVASARDGAVEVDLTAGTAGDDGMIADKSSRGGEDSAAAAPAPTNPLILLTMLSQICNHPWLSLLDEAFATTISRNPYKAPVAEMGDIFGGAKLWVALQLIVRCVSARRKTLVFSRSKRLLRLLSFLLREWWVTHTQVDGDTPSERRCAEVDRFNNSADVWVCLLTTQVGGVGLTFNAASAVVLLDPSWNPSADAQAVDRVHRIGQRRDVVVFRLVTCGTVEEKVYRNQIFKRMAALQSMTGDSGGGEGSGPPPREAGGELYRYFTHLQLRSMFVQDNTDQSSTAEQLELLHPGRVRAQLREELRRIDGVCDVSDNTCVLTEAVDTDAGVPNEAQLTRSPSASPERTWGASSRSSTPLQTLASQQTLARARSHSDGAGGDDDAPQHRRIRVEDTLAIVRGAPERCGASTNPGEVFDSAARVTMRATSPVAMLQGSQHLTCSPSPSVLPTSTVTTTTTSLNPTEGCATASPDTPCLPDVTAGDEVAMVPSPLHLLSESLEHDDDTVSSAAAGVRGPASDDCSSDDFASCLSSCGEG</sequence>
<evidence type="ECO:0000259" key="3">
    <source>
        <dbReference type="PROSITE" id="PS51192"/>
    </source>
</evidence>
<feature type="region of interest" description="Disordered" evidence="2">
    <location>
        <begin position="89"/>
        <end position="112"/>
    </location>
</feature>
<evidence type="ECO:0000313" key="6">
    <source>
        <dbReference type="Proteomes" id="UP000419144"/>
    </source>
</evidence>
<organism evidence="5 6">
    <name type="scientific">Leishmania tarentolae</name>
    <name type="common">Sauroleishmania tarentolae</name>
    <dbReference type="NCBI Taxonomy" id="5689"/>
    <lineage>
        <taxon>Eukaryota</taxon>
        <taxon>Discoba</taxon>
        <taxon>Euglenozoa</taxon>
        <taxon>Kinetoplastea</taxon>
        <taxon>Metakinetoplastina</taxon>
        <taxon>Trypanosomatida</taxon>
        <taxon>Trypanosomatidae</taxon>
        <taxon>Leishmaniinae</taxon>
        <taxon>Leishmania</taxon>
        <taxon>lizard Leishmania</taxon>
    </lineage>
</organism>
<keyword evidence="6" id="KW-1185">Reference proteome</keyword>
<name>A0A640K7U1_LEITA</name>
<accession>A0A640K7U1</accession>
<dbReference type="SUPFAM" id="SSF52540">
    <property type="entry name" value="P-loop containing nucleoside triphosphate hydrolases"/>
    <property type="match status" value="2"/>
</dbReference>
<gene>
    <name evidence="5" type="ORF">LtaPh_0102400</name>
</gene>
<dbReference type="Gene3D" id="3.40.50.300">
    <property type="entry name" value="P-loop containing nucleotide triphosphate hydrolases"/>
    <property type="match status" value="1"/>
</dbReference>
<feature type="region of interest" description="Disordered" evidence="2">
    <location>
        <begin position="717"/>
        <end position="776"/>
    </location>
</feature>
<dbReference type="SMART" id="SM00490">
    <property type="entry name" value="HELICc"/>
    <property type="match status" value="1"/>
</dbReference>
<feature type="compositionally biased region" description="Polar residues" evidence="2">
    <location>
        <begin position="722"/>
        <end position="755"/>
    </location>
</feature>
<evidence type="ECO:0000313" key="5">
    <source>
        <dbReference type="EMBL" id="GET85378.1"/>
    </source>
</evidence>
<dbReference type="InterPro" id="IPR027417">
    <property type="entry name" value="P-loop_NTPase"/>
</dbReference>
<dbReference type="Gene3D" id="3.40.50.10810">
    <property type="entry name" value="Tandem AAA-ATPase domain"/>
    <property type="match status" value="1"/>
</dbReference>
<dbReference type="InterPro" id="IPR000330">
    <property type="entry name" value="SNF2_N"/>
</dbReference>
<dbReference type="PROSITE" id="PS51192">
    <property type="entry name" value="HELICASE_ATP_BIND_1"/>
    <property type="match status" value="1"/>
</dbReference>
<dbReference type="InterPro" id="IPR014001">
    <property type="entry name" value="Helicase_ATP-bd"/>
</dbReference>
<feature type="domain" description="Helicase ATP-binding" evidence="3">
    <location>
        <begin position="133"/>
        <end position="300"/>
    </location>
</feature>
<dbReference type="PROSITE" id="PS51194">
    <property type="entry name" value="HELICASE_CTER"/>
    <property type="match status" value="1"/>
</dbReference>
<dbReference type="CDD" id="cd18793">
    <property type="entry name" value="SF2_C_SNF"/>
    <property type="match status" value="1"/>
</dbReference>
<dbReference type="Pfam" id="PF00271">
    <property type="entry name" value="Helicase_C"/>
    <property type="match status" value="1"/>
</dbReference>
<evidence type="ECO:0000256" key="1">
    <source>
        <dbReference type="ARBA" id="ARBA00022801"/>
    </source>
</evidence>
<feature type="domain" description="Helicase C-terminal" evidence="4">
    <location>
        <begin position="484"/>
        <end position="646"/>
    </location>
</feature>
<dbReference type="Pfam" id="PF00176">
    <property type="entry name" value="SNF2-rel_dom"/>
    <property type="match status" value="1"/>
</dbReference>
<dbReference type="SMART" id="SM00487">
    <property type="entry name" value="DEXDc"/>
    <property type="match status" value="1"/>
</dbReference>
<dbReference type="EMBL" id="BLBS01000001">
    <property type="protein sequence ID" value="GET85378.1"/>
    <property type="molecule type" value="Genomic_DNA"/>
</dbReference>
<dbReference type="InterPro" id="IPR038718">
    <property type="entry name" value="SNF2-like_sf"/>
</dbReference>
<evidence type="ECO:0000256" key="2">
    <source>
        <dbReference type="SAM" id="MobiDB-lite"/>
    </source>
</evidence>
<dbReference type="InterPro" id="IPR001650">
    <property type="entry name" value="Helicase_C-like"/>
</dbReference>
<dbReference type="GO" id="GO:0015616">
    <property type="term" value="F:DNA translocase activity"/>
    <property type="evidence" value="ECO:0007669"/>
    <property type="project" value="TreeGrafter"/>
</dbReference>
<dbReference type="OrthoDB" id="413460at2759"/>
<feature type="compositionally biased region" description="Low complexity" evidence="2">
    <location>
        <begin position="89"/>
        <end position="99"/>
    </location>
</feature>
<dbReference type="VEuPathDB" id="TriTrypDB:LtaPh_0102400"/>
<dbReference type="InterPro" id="IPR049730">
    <property type="entry name" value="SNF2/RAD54-like_C"/>
</dbReference>
<protein>
    <submittedName>
        <fullName evidence="5">DNA excision/repair protein SNF2, putative</fullName>
    </submittedName>
</protein>
<keyword evidence="1" id="KW-0378">Hydrolase</keyword>
<dbReference type="AlphaFoldDB" id="A0A640K7U1"/>
<dbReference type="GO" id="GO:0005524">
    <property type="term" value="F:ATP binding"/>
    <property type="evidence" value="ECO:0007669"/>
    <property type="project" value="InterPro"/>
</dbReference>
<feature type="region of interest" description="Disordered" evidence="2">
    <location>
        <begin position="828"/>
        <end position="860"/>
    </location>
</feature>
<dbReference type="InterPro" id="IPR050496">
    <property type="entry name" value="SNF2_RAD54_helicase_repair"/>
</dbReference>
<proteinExistence type="predicted"/>